<accession>A0A6C0GTN8</accession>
<organism evidence="1 2">
    <name type="scientific">Rhodocytophaga rosea</name>
    <dbReference type="NCBI Taxonomy" id="2704465"/>
    <lineage>
        <taxon>Bacteria</taxon>
        <taxon>Pseudomonadati</taxon>
        <taxon>Bacteroidota</taxon>
        <taxon>Cytophagia</taxon>
        <taxon>Cytophagales</taxon>
        <taxon>Rhodocytophagaceae</taxon>
        <taxon>Rhodocytophaga</taxon>
    </lineage>
</organism>
<dbReference type="KEGG" id="rhoz:GXP67_35140"/>
<evidence type="ECO:0000313" key="2">
    <source>
        <dbReference type="Proteomes" id="UP000480178"/>
    </source>
</evidence>
<gene>
    <name evidence="1" type="ORF">GXP67_35140</name>
</gene>
<dbReference type="AlphaFoldDB" id="A0A6C0GTN8"/>
<sequence>MYETHENLTDSQWQVIKNIVDDGRKRKVCLKRVVDACLWLTRTGS</sequence>
<protein>
    <submittedName>
        <fullName evidence="1">Transposase</fullName>
    </submittedName>
</protein>
<dbReference type="Proteomes" id="UP000480178">
    <property type="component" value="Chromosome"/>
</dbReference>
<reference evidence="1 2" key="1">
    <citation type="submission" date="2020-01" db="EMBL/GenBank/DDBJ databases">
        <authorList>
            <person name="Kim M.K."/>
        </authorList>
    </citation>
    <scope>NUCLEOTIDE SEQUENCE [LARGE SCALE GENOMIC DNA]</scope>
    <source>
        <strain evidence="1 2">172606-1</strain>
    </source>
</reference>
<dbReference type="EMBL" id="CP048222">
    <property type="protein sequence ID" value="QHT71529.1"/>
    <property type="molecule type" value="Genomic_DNA"/>
</dbReference>
<dbReference type="RefSeq" id="WP_162447465.1">
    <property type="nucleotide sequence ID" value="NZ_CP048222.1"/>
</dbReference>
<proteinExistence type="predicted"/>
<evidence type="ECO:0000313" key="1">
    <source>
        <dbReference type="EMBL" id="QHT71529.1"/>
    </source>
</evidence>
<keyword evidence="2" id="KW-1185">Reference proteome</keyword>
<name>A0A6C0GTN8_9BACT</name>